<comment type="similarity">
    <text evidence="2 5">Belongs to the acyl-CoA dehydrogenase family.</text>
</comment>
<gene>
    <name evidence="9" type="ORF">FF098_002380</name>
</gene>
<evidence type="ECO:0000256" key="3">
    <source>
        <dbReference type="ARBA" id="ARBA00022630"/>
    </source>
</evidence>
<reference evidence="9 10" key="1">
    <citation type="submission" date="2020-02" db="EMBL/GenBank/DDBJ databases">
        <title>Genome sequence of Parvularcula flava strain NH6-79.</title>
        <authorList>
            <person name="Abdul Karim M.H."/>
            <person name="Lam M.Q."/>
            <person name="Chen S.J."/>
            <person name="Yahya A."/>
            <person name="Shahir S."/>
            <person name="Shamsir M.S."/>
            <person name="Chong C.S."/>
        </authorList>
    </citation>
    <scope>NUCLEOTIDE SEQUENCE [LARGE SCALE GENOMIC DNA]</scope>
    <source>
        <strain evidence="9 10">NH6-79</strain>
    </source>
</reference>
<dbReference type="SUPFAM" id="SSF56645">
    <property type="entry name" value="Acyl-CoA dehydrogenase NM domain-like"/>
    <property type="match status" value="1"/>
</dbReference>
<name>A0ABX0HJM7_9PROT</name>
<dbReference type="PANTHER" id="PTHR43884">
    <property type="entry name" value="ACYL-COA DEHYDROGENASE"/>
    <property type="match status" value="1"/>
</dbReference>
<comment type="caution">
    <text evidence="9">The sequence shown here is derived from an EMBL/GenBank/DDBJ whole genome shotgun (WGS) entry which is preliminary data.</text>
</comment>
<evidence type="ECO:0000259" key="6">
    <source>
        <dbReference type="Pfam" id="PF00441"/>
    </source>
</evidence>
<dbReference type="PIRSF" id="PIRSF016578">
    <property type="entry name" value="HsaA"/>
    <property type="match status" value="1"/>
</dbReference>
<dbReference type="Gene3D" id="1.10.540.10">
    <property type="entry name" value="Acyl-CoA dehydrogenase/oxidase, N-terminal domain"/>
    <property type="match status" value="1"/>
</dbReference>
<organism evidence="9 10">
    <name type="scientific">Aquisalinus luteolus</name>
    <dbReference type="NCBI Taxonomy" id="1566827"/>
    <lineage>
        <taxon>Bacteria</taxon>
        <taxon>Pseudomonadati</taxon>
        <taxon>Pseudomonadota</taxon>
        <taxon>Alphaproteobacteria</taxon>
        <taxon>Parvularculales</taxon>
        <taxon>Parvularculaceae</taxon>
        <taxon>Aquisalinus</taxon>
    </lineage>
</organism>
<dbReference type="InterPro" id="IPR006091">
    <property type="entry name" value="Acyl-CoA_Oxase/DH_mid-dom"/>
</dbReference>
<proteinExistence type="inferred from homology"/>
<evidence type="ECO:0000259" key="8">
    <source>
        <dbReference type="Pfam" id="PF02771"/>
    </source>
</evidence>
<dbReference type="Gene3D" id="2.40.110.10">
    <property type="entry name" value="Butyryl-CoA Dehydrogenase, subunit A, domain 2"/>
    <property type="match status" value="1"/>
</dbReference>
<dbReference type="InterPro" id="IPR009100">
    <property type="entry name" value="AcylCoA_DH/oxidase_NM_dom_sf"/>
</dbReference>
<keyword evidence="5" id="KW-0560">Oxidoreductase</keyword>
<evidence type="ECO:0000256" key="4">
    <source>
        <dbReference type="ARBA" id="ARBA00022827"/>
    </source>
</evidence>
<dbReference type="Pfam" id="PF02771">
    <property type="entry name" value="Acyl-CoA_dh_N"/>
    <property type="match status" value="1"/>
</dbReference>
<dbReference type="InterPro" id="IPR009075">
    <property type="entry name" value="AcylCo_DH/oxidase_C"/>
</dbReference>
<dbReference type="Pfam" id="PF02770">
    <property type="entry name" value="Acyl-CoA_dh_M"/>
    <property type="match status" value="1"/>
</dbReference>
<evidence type="ECO:0000313" key="9">
    <source>
        <dbReference type="EMBL" id="NHK26754.1"/>
    </source>
</evidence>
<dbReference type="Gene3D" id="1.20.140.10">
    <property type="entry name" value="Butyryl-CoA Dehydrogenase, subunit A, domain 3"/>
    <property type="match status" value="1"/>
</dbReference>
<evidence type="ECO:0000313" key="10">
    <source>
        <dbReference type="Proteomes" id="UP000818603"/>
    </source>
</evidence>
<dbReference type="PANTHER" id="PTHR43884:SF12">
    <property type="entry name" value="ISOVALERYL-COA DEHYDROGENASE, MITOCHONDRIAL-RELATED"/>
    <property type="match status" value="1"/>
</dbReference>
<dbReference type="PROSITE" id="PS00072">
    <property type="entry name" value="ACYL_COA_DH_1"/>
    <property type="match status" value="1"/>
</dbReference>
<evidence type="ECO:0000256" key="5">
    <source>
        <dbReference type="RuleBase" id="RU362125"/>
    </source>
</evidence>
<dbReference type="PROSITE" id="PS00073">
    <property type="entry name" value="ACYL_COA_DH_2"/>
    <property type="match status" value="1"/>
</dbReference>
<dbReference type="Proteomes" id="UP000818603">
    <property type="component" value="Unassembled WGS sequence"/>
</dbReference>
<dbReference type="Pfam" id="PF00441">
    <property type="entry name" value="Acyl-CoA_dh_1"/>
    <property type="match status" value="1"/>
</dbReference>
<keyword evidence="4 5" id="KW-0274">FAD</keyword>
<keyword evidence="10" id="KW-1185">Reference proteome</keyword>
<dbReference type="SUPFAM" id="SSF47203">
    <property type="entry name" value="Acyl-CoA dehydrogenase C-terminal domain-like"/>
    <property type="match status" value="1"/>
</dbReference>
<comment type="cofactor">
    <cofactor evidence="1 5">
        <name>FAD</name>
        <dbReference type="ChEBI" id="CHEBI:57692"/>
    </cofactor>
</comment>
<feature type="domain" description="Acyl-CoA dehydrogenase/oxidase N-terminal" evidence="8">
    <location>
        <begin position="16"/>
        <end position="126"/>
    </location>
</feature>
<evidence type="ECO:0000259" key="7">
    <source>
        <dbReference type="Pfam" id="PF02770"/>
    </source>
</evidence>
<dbReference type="InterPro" id="IPR037069">
    <property type="entry name" value="AcylCoA_DH/ox_N_sf"/>
</dbReference>
<evidence type="ECO:0000256" key="1">
    <source>
        <dbReference type="ARBA" id="ARBA00001974"/>
    </source>
</evidence>
<feature type="domain" description="Acyl-CoA dehydrogenase/oxidase C-terminal" evidence="6">
    <location>
        <begin position="240"/>
        <end position="388"/>
    </location>
</feature>
<dbReference type="InterPro" id="IPR046373">
    <property type="entry name" value="Acyl-CoA_Oxase/DH_mid-dom_sf"/>
</dbReference>
<sequence length="388" mass="42753">MTPSEDQTSSPYFKLEHEMLRDQVARFVREEVKPHADKWEVEGKIPREVLKKMGDNGFFGIHFPEEYGGSGLDTIATAIFAEELGKSTFGGFAITPLVHTDMSSVHINNAGNDEQKQRFLPEVIAGTKIGAIGLTEPGAGSDLQGIRTTAKKADGGWILNGSKLFITNGVYGDFVCALVRTGDKEEKASRAATMFIVEKGMEGFKVAQKLDKMGWRCSDTAELVFEDCFVPDENVIGEPGRGFYAAMKNLQNERIVIGAMCMGEAQAAIELTLDWVKGRKAFGGVLWDKQAIRQRLAMQAAKVEAGRQLVYRAAWMDSQGMDCGKEVSMLKAYCGELVNEVLYDCLQFHGGSGYIEETPINRMYRDVRVQSIGGGATEVMLEEVAKRL</sequence>
<dbReference type="InterPro" id="IPR013786">
    <property type="entry name" value="AcylCoA_DH/ox_N"/>
</dbReference>
<evidence type="ECO:0000256" key="2">
    <source>
        <dbReference type="ARBA" id="ARBA00009347"/>
    </source>
</evidence>
<accession>A0ABX0HJM7</accession>
<feature type="domain" description="Acyl-CoA oxidase/dehydrogenase middle" evidence="7">
    <location>
        <begin position="131"/>
        <end position="228"/>
    </location>
</feature>
<protein>
    <submittedName>
        <fullName evidence="9">Acyl-CoA dehydrogenase</fullName>
    </submittedName>
</protein>
<keyword evidence="3 5" id="KW-0285">Flavoprotein</keyword>
<dbReference type="EMBL" id="VCJR02000001">
    <property type="protein sequence ID" value="NHK26754.1"/>
    <property type="molecule type" value="Genomic_DNA"/>
</dbReference>
<dbReference type="InterPro" id="IPR036250">
    <property type="entry name" value="AcylCo_DH-like_C"/>
</dbReference>
<dbReference type="InterPro" id="IPR006089">
    <property type="entry name" value="Acyl-CoA_DH_CS"/>
</dbReference>